<evidence type="ECO:0000313" key="2">
    <source>
        <dbReference type="EMBL" id="PWD51137.1"/>
    </source>
</evidence>
<feature type="domain" description="TY-Chap N-terminal" evidence="1">
    <location>
        <begin position="310"/>
        <end position="421"/>
    </location>
</feature>
<name>A0A2U1ZVW6_9MICO</name>
<dbReference type="RefSeq" id="WP_109229518.1">
    <property type="nucleotide sequence ID" value="NZ_PYHR01000002.1"/>
</dbReference>
<evidence type="ECO:0000259" key="1">
    <source>
        <dbReference type="Pfam" id="PF22552"/>
    </source>
</evidence>
<comment type="caution">
    <text evidence="2">The sequence shown here is derived from an EMBL/GenBank/DDBJ whole genome shotgun (WGS) entry which is preliminary data.</text>
</comment>
<dbReference type="InterPro" id="IPR054344">
    <property type="entry name" value="TY-Chap_N"/>
</dbReference>
<keyword evidence="3" id="KW-1185">Reference proteome</keyword>
<reference evidence="2 3" key="1">
    <citation type="submission" date="2018-03" db="EMBL/GenBank/DDBJ databases">
        <title>Genome assembly of novel Miniimonas species PCH200.</title>
        <authorList>
            <person name="Thakur V."/>
            <person name="Kumar V."/>
            <person name="Singh D."/>
        </authorList>
    </citation>
    <scope>NUCLEOTIDE SEQUENCE [LARGE SCALE GENOMIC DNA]</scope>
    <source>
        <strain evidence="2 3">PCH200</strain>
    </source>
</reference>
<accession>A0A2U1ZVW6</accession>
<evidence type="ECO:0000313" key="3">
    <source>
        <dbReference type="Proteomes" id="UP000245166"/>
    </source>
</evidence>
<protein>
    <recommendedName>
        <fullName evidence="1">TY-Chap N-terminal domain-containing protein</fullName>
    </recommendedName>
</protein>
<dbReference type="AlphaFoldDB" id="A0A2U1ZVW6"/>
<dbReference type="EMBL" id="PYHR01000002">
    <property type="protein sequence ID" value="PWD51137.1"/>
    <property type="molecule type" value="Genomic_DNA"/>
</dbReference>
<dbReference type="OrthoDB" id="3748032at2"/>
<sequence>MTVLLKAVTPARGTAWLSQGLGWISGYVVRGGDVAAARTPSALHAELGLGYPGSPHPAGAAHLDTLRLPGATHLAVAAPGTSDVVPPFRDHSPMSGHGFVESAANVVPYWWIAPSALPAGTELWRTHADGRDKLLARYPHVAAGWESAQPGVTYPRVPPRHPELVGIWAEIAGERLLADVLPDGTVIVCSPVPRDGMEQSARGIWWRRAELGELDDLSVVRVLGTWRGRPVQLVGLERGPSGDRAHVVDLGHDALEAEALGLTKTDAGVYEAVVPVAELAGLSEERRSVVGGRSADGGRPPAEPDPVQAAWQDFEVRLASALTDVTDRAILIISSRKEPARYVQFAGGPDRLDAEAPGVDVVADAAEDVLLAAGWARPDRWQPNWSSPLEHPAPEAARVDLARRCVAALRDAYRVTNPGELGYTAWREPAGGDPGEAALEVSALGLPRS</sequence>
<proteinExistence type="predicted"/>
<dbReference type="Pfam" id="PF22552">
    <property type="entry name" value="TY-Chap3"/>
    <property type="match status" value="1"/>
</dbReference>
<gene>
    <name evidence="2" type="ORF">C8046_11265</name>
</gene>
<dbReference type="Proteomes" id="UP000245166">
    <property type="component" value="Unassembled WGS sequence"/>
</dbReference>
<organism evidence="2 3">
    <name type="scientific">Serinibacter arcticus</name>
    <dbReference type="NCBI Taxonomy" id="1655435"/>
    <lineage>
        <taxon>Bacteria</taxon>
        <taxon>Bacillati</taxon>
        <taxon>Actinomycetota</taxon>
        <taxon>Actinomycetes</taxon>
        <taxon>Micrococcales</taxon>
        <taxon>Beutenbergiaceae</taxon>
        <taxon>Serinibacter</taxon>
    </lineage>
</organism>